<evidence type="ECO:0000313" key="3">
    <source>
        <dbReference type="Proteomes" id="UP000028534"/>
    </source>
</evidence>
<proteinExistence type="predicted"/>
<sequence>MVGVVAKPLMKVAALNSAKQMVMQVLRPIRSPRGPNKSAPDIMPNKAQLASDPAWGAVSPH</sequence>
<gene>
    <name evidence="2" type="ORF">CP98_05051</name>
</gene>
<name>A0A084E4G1_SPHYA</name>
<evidence type="ECO:0000256" key="1">
    <source>
        <dbReference type="SAM" id="MobiDB-lite"/>
    </source>
</evidence>
<dbReference type="EMBL" id="JGVR01000062">
    <property type="protein sequence ID" value="KEZ12853.1"/>
    <property type="molecule type" value="Genomic_DNA"/>
</dbReference>
<organism evidence="2 3">
    <name type="scientific">Sphingobium yanoikuyae</name>
    <name type="common">Sphingomonas yanoikuyae</name>
    <dbReference type="NCBI Taxonomy" id="13690"/>
    <lineage>
        <taxon>Bacteria</taxon>
        <taxon>Pseudomonadati</taxon>
        <taxon>Pseudomonadota</taxon>
        <taxon>Alphaproteobacteria</taxon>
        <taxon>Sphingomonadales</taxon>
        <taxon>Sphingomonadaceae</taxon>
        <taxon>Sphingobium</taxon>
    </lineage>
</organism>
<accession>A0A084E4G1</accession>
<protein>
    <submittedName>
        <fullName evidence="2">Uncharacterized protein</fullName>
    </submittedName>
</protein>
<feature type="region of interest" description="Disordered" evidence="1">
    <location>
        <begin position="29"/>
        <end position="61"/>
    </location>
</feature>
<dbReference type="Proteomes" id="UP000028534">
    <property type="component" value="Unassembled WGS sequence"/>
</dbReference>
<dbReference type="AlphaFoldDB" id="A0A084E4G1"/>
<reference evidence="2 3" key="1">
    <citation type="submission" date="2014-03" db="EMBL/GenBank/DDBJ databases">
        <title>Genome sequence of Sphingobium yanoikuyae B1.</title>
        <authorList>
            <person name="Gan H.M."/>
            <person name="Gan H.Y."/>
            <person name="Savka M.A."/>
        </authorList>
    </citation>
    <scope>NUCLEOTIDE SEQUENCE [LARGE SCALE GENOMIC DNA]</scope>
    <source>
        <strain evidence="2 3">B1</strain>
    </source>
</reference>
<evidence type="ECO:0000313" key="2">
    <source>
        <dbReference type="EMBL" id="KEZ12853.1"/>
    </source>
</evidence>
<comment type="caution">
    <text evidence="2">The sequence shown here is derived from an EMBL/GenBank/DDBJ whole genome shotgun (WGS) entry which is preliminary data.</text>
</comment>